<feature type="region of interest" description="Disordered" evidence="7">
    <location>
        <begin position="352"/>
        <end position="372"/>
    </location>
</feature>
<feature type="domain" description="Enhancer of polycomb-like N-terminal" evidence="8">
    <location>
        <begin position="533"/>
        <end position="611"/>
    </location>
</feature>
<keyword evidence="10" id="KW-1185">Reference proteome</keyword>
<organism evidence="9 10">
    <name type="scientific">Coffea canephora</name>
    <name type="common">Robusta coffee</name>
    <dbReference type="NCBI Taxonomy" id="49390"/>
    <lineage>
        <taxon>Eukaryota</taxon>
        <taxon>Viridiplantae</taxon>
        <taxon>Streptophyta</taxon>
        <taxon>Embryophyta</taxon>
        <taxon>Tracheophyta</taxon>
        <taxon>Spermatophyta</taxon>
        <taxon>Magnoliopsida</taxon>
        <taxon>eudicotyledons</taxon>
        <taxon>Gunneridae</taxon>
        <taxon>Pentapetalae</taxon>
        <taxon>asterids</taxon>
        <taxon>lamiids</taxon>
        <taxon>Gentianales</taxon>
        <taxon>Rubiaceae</taxon>
        <taxon>Ixoroideae</taxon>
        <taxon>Gardenieae complex</taxon>
        <taxon>Bertiereae - Coffeeae clade</taxon>
        <taxon>Coffeeae</taxon>
        <taxon>Coffea</taxon>
    </lineage>
</organism>
<evidence type="ECO:0000256" key="7">
    <source>
        <dbReference type="SAM" id="MobiDB-lite"/>
    </source>
</evidence>
<evidence type="ECO:0000256" key="3">
    <source>
        <dbReference type="ARBA" id="ARBA00023015"/>
    </source>
</evidence>
<comment type="subcellular location">
    <subcellularLocation>
        <location evidence="1 6">Nucleus</location>
    </subcellularLocation>
</comment>
<accession>A0A068TWZ2</accession>
<feature type="region of interest" description="Disordered" evidence="7">
    <location>
        <begin position="47"/>
        <end position="75"/>
    </location>
</feature>
<evidence type="ECO:0000256" key="2">
    <source>
        <dbReference type="ARBA" id="ARBA00008035"/>
    </source>
</evidence>
<evidence type="ECO:0000259" key="8">
    <source>
        <dbReference type="Pfam" id="PF10513"/>
    </source>
</evidence>
<evidence type="ECO:0000256" key="4">
    <source>
        <dbReference type="ARBA" id="ARBA00023163"/>
    </source>
</evidence>
<dbReference type="Proteomes" id="UP000295252">
    <property type="component" value="Chromosome IV"/>
</dbReference>
<keyword evidence="4 6" id="KW-0804">Transcription</keyword>
<proteinExistence type="inferred from homology"/>
<dbReference type="PANTHER" id="PTHR14898">
    <property type="entry name" value="ENHANCER OF POLYCOMB"/>
    <property type="match status" value="1"/>
</dbReference>
<dbReference type="PROSITE" id="PS00018">
    <property type="entry name" value="EF_HAND_1"/>
    <property type="match status" value="1"/>
</dbReference>
<dbReference type="STRING" id="49390.A0A068TWZ2"/>
<keyword evidence="5 6" id="KW-0539">Nucleus</keyword>
<dbReference type="InterPro" id="IPR018247">
    <property type="entry name" value="EF_Hand_1_Ca_BS"/>
</dbReference>
<feature type="compositionally biased region" description="Basic and acidic residues" evidence="7">
    <location>
        <begin position="60"/>
        <end position="75"/>
    </location>
</feature>
<keyword evidence="3 6" id="KW-0805">Transcription regulation</keyword>
<name>A0A068TWZ2_COFCA</name>
<dbReference type="PhylomeDB" id="A0A068TWZ2"/>
<evidence type="ECO:0000313" key="9">
    <source>
        <dbReference type="EMBL" id="CDO99883.1"/>
    </source>
</evidence>
<evidence type="ECO:0000256" key="5">
    <source>
        <dbReference type="ARBA" id="ARBA00023242"/>
    </source>
</evidence>
<dbReference type="Pfam" id="PF10513">
    <property type="entry name" value="EPL1"/>
    <property type="match status" value="1"/>
</dbReference>
<dbReference type="GO" id="GO:0005634">
    <property type="term" value="C:nucleus"/>
    <property type="evidence" value="ECO:0007669"/>
    <property type="project" value="UniProtKB-SubCell"/>
</dbReference>
<dbReference type="OrthoDB" id="435275at2759"/>
<dbReference type="GO" id="GO:0006357">
    <property type="term" value="P:regulation of transcription by RNA polymerase II"/>
    <property type="evidence" value="ECO:0007669"/>
    <property type="project" value="InterPro"/>
</dbReference>
<dbReference type="FunCoup" id="A0A068TWZ2">
    <property type="interactions" value="1714"/>
</dbReference>
<dbReference type="AlphaFoldDB" id="A0A068TWZ2"/>
<dbReference type="Gramene" id="CDO99883">
    <property type="protein sequence ID" value="CDO99883"/>
    <property type="gene ID" value="GSCOC_T00029587001"/>
</dbReference>
<dbReference type="InterPro" id="IPR019542">
    <property type="entry name" value="Enhancer_polycomb-like_N"/>
</dbReference>
<dbReference type="GO" id="GO:0035267">
    <property type="term" value="C:NuA4 histone acetyltransferase complex"/>
    <property type="evidence" value="ECO:0007669"/>
    <property type="project" value="InterPro"/>
</dbReference>
<evidence type="ECO:0000256" key="1">
    <source>
        <dbReference type="ARBA" id="ARBA00004123"/>
    </source>
</evidence>
<reference evidence="10" key="1">
    <citation type="journal article" date="2014" name="Science">
        <title>The coffee genome provides insight into the convergent evolution of caffeine biosynthesis.</title>
        <authorList>
            <person name="Denoeud F."/>
            <person name="Carretero-Paulet L."/>
            <person name="Dereeper A."/>
            <person name="Droc G."/>
            <person name="Guyot R."/>
            <person name="Pietrella M."/>
            <person name="Zheng C."/>
            <person name="Alberti A."/>
            <person name="Anthony F."/>
            <person name="Aprea G."/>
            <person name="Aury J.M."/>
            <person name="Bento P."/>
            <person name="Bernard M."/>
            <person name="Bocs S."/>
            <person name="Campa C."/>
            <person name="Cenci A."/>
            <person name="Combes M.C."/>
            <person name="Crouzillat D."/>
            <person name="Da Silva C."/>
            <person name="Daddiego L."/>
            <person name="De Bellis F."/>
            <person name="Dussert S."/>
            <person name="Garsmeur O."/>
            <person name="Gayraud T."/>
            <person name="Guignon V."/>
            <person name="Jahn K."/>
            <person name="Jamilloux V."/>
            <person name="Joet T."/>
            <person name="Labadie K."/>
            <person name="Lan T."/>
            <person name="Leclercq J."/>
            <person name="Lepelley M."/>
            <person name="Leroy T."/>
            <person name="Li L.T."/>
            <person name="Librado P."/>
            <person name="Lopez L."/>
            <person name="Munoz A."/>
            <person name="Noel B."/>
            <person name="Pallavicini A."/>
            <person name="Perrotta G."/>
            <person name="Poncet V."/>
            <person name="Pot D."/>
            <person name="Priyono X."/>
            <person name="Rigoreau M."/>
            <person name="Rouard M."/>
            <person name="Rozas J."/>
            <person name="Tranchant-Dubreuil C."/>
            <person name="VanBuren R."/>
            <person name="Zhang Q."/>
            <person name="Andrade A.C."/>
            <person name="Argout X."/>
            <person name="Bertrand B."/>
            <person name="de Kochko A."/>
            <person name="Graziosi G."/>
            <person name="Henry R.J."/>
            <person name="Jayarama X."/>
            <person name="Ming R."/>
            <person name="Nagai C."/>
            <person name="Rounsley S."/>
            <person name="Sankoff D."/>
            <person name="Giuliano G."/>
            <person name="Albert V.A."/>
            <person name="Wincker P."/>
            <person name="Lashermes P."/>
        </authorList>
    </citation>
    <scope>NUCLEOTIDE SEQUENCE [LARGE SCALE GENOMIC DNA]</scope>
    <source>
        <strain evidence="10">cv. DH200-94</strain>
    </source>
</reference>
<evidence type="ECO:0000256" key="6">
    <source>
        <dbReference type="RuleBase" id="RU361124"/>
    </source>
</evidence>
<evidence type="ECO:0000313" key="10">
    <source>
        <dbReference type="Proteomes" id="UP000295252"/>
    </source>
</evidence>
<sequence length="786" mass="88690">MPSVGMRRTTRVFGARVLRSGRRLWTGTGTGDGKYTKSANGDEWIELLENSGDGGGGANQRKERGRHGNEAAAKQEVRGMDVDVKVVKSAPEKVLHEGLDAENHVGKRWGVVYTRKRKCVDSSLVESSDNGNKKRSIDDKRYGRQFFRKQWRKKNIQTELAEPGDSNMALMALEESLDNARCHFLLVVFDSSCCSWYMAASFLNSILRYMRQARVGIQQLFAFLHSKAIALVYSSCGIHFLQGSNVVAERGVCVIWGTSCLVPVFAVDYSAVPHCFMYLHSRMLLHFAHLMYSVERWLVGIDDKNDNLSKLSMLTESVQTSDCSGKTEVSVSVSNVAPTKLTGRNLQLRNGRNIQRSSFRSKRGRRPSSFGARKANGALASNLLSFRHNSNQLSPITPRHELRSSTVRHSVTNIKQVKSSLGGLKQDIDPTSCFANILVIDSDKCYREGGAIVTLEVSAEKQWHLAIKRDGVKRYSIITQSLMRACNCNRFTHAMMWGMDSGWKLEFTDKQNWSIFRDLYKKCSDRNARVPVESFIPVPGVHEVSGYVNSGNYVRPATYISVKDDELSRVLARRTANYDMDSDDEQWLNKNEFHKLLSAEEFELVIDAFERGFHSNPDDFSDETTIPNICLNVERSVLEAVHSFWVNKRKQRRASLIRIFQLYQPRRTQMIPNSVLRKKRTFKRQGSQIGRGKQRPFLKVMAAEQDAEEQQNAVLKVEEAKAAADTSEGLAVLKRQRAQQLMENADLASYKAAMALKIAELAQIAESTDNADLRLPVGLLDLFPET</sequence>
<comment type="similarity">
    <text evidence="2 6">Belongs to the enhancer of polycomb family.</text>
</comment>
<protein>
    <recommendedName>
        <fullName evidence="6">Enhancer of polycomb-like protein</fullName>
    </recommendedName>
</protein>
<dbReference type="InParanoid" id="A0A068TWZ2"/>
<dbReference type="InterPro" id="IPR024943">
    <property type="entry name" value="Enhancer_polycomb"/>
</dbReference>
<dbReference type="EMBL" id="HG739088">
    <property type="protein sequence ID" value="CDO99883.1"/>
    <property type="molecule type" value="Genomic_DNA"/>
</dbReference>
<dbReference type="OMA" id="LQCRRDC"/>
<gene>
    <name evidence="9" type="ORF">GSCOC_T00029587001</name>
</gene>